<proteinExistence type="predicted"/>
<accession>J9GC69</accession>
<evidence type="ECO:0000313" key="1">
    <source>
        <dbReference type="EMBL" id="EJX04937.1"/>
    </source>
</evidence>
<name>J9GC69_9ZZZZ</name>
<protein>
    <submittedName>
        <fullName evidence="1">Uncharacterized protein</fullName>
    </submittedName>
</protein>
<dbReference type="AlphaFoldDB" id="J9GC69"/>
<reference evidence="1" key="1">
    <citation type="journal article" date="2012" name="PLoS ONE">
        <title>Gene sets for utilization of primary and secondary nutrition supplies in the distal gut of endangered iberian lynx.</title>
        <authorList>
            <person name="Alcaide M."/>
            <person name="Messina E."/>
            <person name="Richter M."/>
            <person name="Bargiela R."/>
            <person name="Peplies J."/>
            <person name="Huws S.A."/>
            <person name="Newbold C.J."/>
            <person name="Golyshin P.N."/>
            <person name="Simon M.A."/>
            <person name="Lopez G."/>
            <person name="Yakimov M.M."/>
            <person name="Ferrer M."/>
        </authorList>
    </citation>
    <scope>NUCLEOTIDE SEQUENCE</scope>
</reference>
<sequence length="35" mass="4098">MEEVLLRKAHLIRSFRISRDNHHVPGTIRTSNTVI</sequence>
<organism evidence="1">
    <name type="scientific">gut metagenome</name>
    <dbReference type="NCBI Taxonomy" id="749906"/>
    <lineage>
        <taxon>unclassified sequences</taxon>
        <taxon>metagenomes</taxon>
        <taxon>organismal metagenomes</taxon>
    </lineage>
</organism>
<comment type="caution">
    <text evidence="1">The sequence shown here is derived from an EMBL/GenBank/DDBJ whole genome shotgun (WGS) entry which is preliminary data.</text>
</comment>
<gene>
    <name evidence="1" type="ORF">EVA_06959</name>
</gene>
<dbReference type="EMBL" id="AMCI01001638">
    <property type="protein sequence ID" value="EJX04937.1"/>
    <property type="molecule type" value="Genomic_DNA"/>
</dbReference>